<keyword evidence="1" id="KW-0472">Membrane</keyword>
<gene>
    <name evidence="2" type="ORF">M125_3178</name>
</gene>
<keyword evidence="1" id="KW-1133">Transmembrane helix</keyword>
<feature type="transmembrane region" description="Helical" evidence="1">
    <location>
        <begin position="42"/>
        <end position="61"/>
    </location>
</feature>
<comment type="caution">
    <text evidence="2">The sequence shown here is derived from an EMBL/GenBank/DDBJ whole genome shotgun (WGS) entry which is preliminary data.</text>
</comment>
<name>A0A015U0I3_BACFG</name>
<evidence type="ECO:0000313" key="3">
    <source>
        <dbReference type="Proteomes" id="UP000020773"/>
    </source>
</evidence>
<evidence type="ECO:0000256" key="1">
    <source>
        <dbReference type="SAM" id="Phobius"/>
    </source>
</evidence>
<dbReference type="InterPro" id="IPR045764">
    <property type="entry name" value="DUF6132"/>
</dbReference>
<dbReference type="PATRIC" id="fig|1339316.3.peg.3021"/>
<reference evidence="2 3" key="1">
    <citation type="submission" date="2014-02" db="EMBL/GenBank/DDBJ databases">
        <authorList>
            <person name="Sears C."/>
            <person name="Carroll K."/>
            <person name="Sack B.R."/>
            <person name="Qadri F."/>
            <person name="Myers L.L."/>
            <person name="Chung G.-T."/>
            <person name="Escheverria P."/>
            <person name="Fraser C.M."/>
            <person name="Sadzewicz L."/>
            <person name="Shefchek K.A."/>
            <person name="Tallon L."/>
            <person name="Das S.P."/>
            <person name="Daugherty S."/>
            <person name="Mongodin E.F."/>
        </authorList>
    </citation>
    <scope>NUCLEOTIDE SEQUENCE [LARGE SCALE GENOMIC DNA]</scope>
    <source>
        <strain evidence="3">3998T(B)3</strain>
    </source>
</reference>
<dbReference type="Pfam" id="PF19628">
    <property type="entry name" value="DUF6132"/>
    <property type="match status" value="1"/>
</dbReference>
<dbReference type="AlphaFoldDB" id="A0A015U0I3"/>
<proteinExistence type="predicted"/>
<evidence type="ECO:0000313" key="2">
    <source>
        <dbReference type="EMBL" id="EXY90154.1"/>
    </source>
</evidence>
<keyword evidence="1" id="KW-0812">Transmembrane</keyword>
<dbReference type="EMBL" id="JGDB01000196">
    <property type="protein sequence ID" value="EXY90154.1"/>
    <property type="molecule type" value="Genomic_DNA"/>
</dbReference>
<dbReference type="Proteomes" id="UP000020773">
    <property type="component" value="Unassembled WGS sequence"/>
</dbReference>
<protein>
    <submittedName>
        <fullName evidence="2">Putative membrane protein</fullName>
    </submittedName>
</protein>
<organism evidence="2 3">
    <name type="scientific">Bacteroides fragilis str. 3998T(B)3</name>
    <dbReference type="NCBI Taxonomy" id="1339316"/>
    <lineage>
        <taxon>Bacteria</taxon>
        <taxon>Pseudomonadati</taxon>
        <taxon>Bacteroidota</taxon>
        <taxon>Bacteroidia</taxon>
        <taxon>Bacteroidales</taxon>
        <taxon>Bacteroidaceae</taxon>
        <taxon>Bacteroides</taxon>
    </lineage>
</organism>
<sequence length="71" mass="7628">MIKAFLKKNRLTFIGLVIGAVGGFLYWKYVGCTSGTCPITSSPVNSTLWGAVMGGLLLNLFKTDSTPKKTN</sequence>
<dbReference type="GeneID" id="60367391"/>
<accession>A0A015U0I3</accession>
<feature type="transmembrane region" description="Helical" evidence="1">
    <location>
        <begin position="12"/>
        <end position="30"/>
    </location>
</feature>
<dbReference type="RefSeq" id="WP_005788321.1">
    <property type="nucleotide sequence ID" value="NZ_JGDB01000196.1"/>
</dbReference>